<dbReference type="EC" id="2.3.1.-" evidence="8"/>
<dbReference type="InterPro" id="IPR010941">
    <property type="entry name" value="PhaC_N"/>
</dbReference>
<feature type="region of interest" description="Disordered" evidence="5">
    <location>
        <begin position="126"/>
        <end position="147"/>
    </location>
</feature>
<dbReference type="InterPro" id="IPR010963">
    <property type="entry name" value="PHA_synth_I"/>
</dbReference>
<evidence type="ECO:0000259" key="7">
    <source>
        <dbReference type="Pfam" id="PF07167"/>
    </source>
</evidence>
<dbReference type="Gene3D" id="3.40.50.1820">
    <property type="entry name" value="alpha/beta hydrolase"/>
    <property type="match status" value="1"/>
</dbReference>
<dbReference type="RefSeq" id="WP_373285013.1">
    <property type="nucleotide sequence ID" value="NZ_BMGF01000004.1"/>
</dbReference>
<evidence type="ECO:0000256" key="2">
    <source>
        <dbReference type="ARBA" id="ARBA00022490"/>
    </source>
</evidence>
<dbReference type="GO" id="GO:0042619">
    <property type="term" value="P:poly-hydroxybutyrate biosynthetic process"/>
    <property type="evidence" value="ECO:0007669"/>
    <property type="project" value="InterPro"/>
</dbReference>
<evidence type="ECO:0000313" key="9">
    <source>
        <dbReference type="Proteomes" id="UP000522081"/>
    </source>
</evidence>
<dbReference type="PANTHER" id="PTHR36837:SF5">
    <property type="entry name" value="POLY-3-HYDROXYBUTYRATE SYNTHASE"/>
    <property type="match status" value="1"/>
</dbReference>
<dbReference type="PANTHER" id="PTHR36837">
    <property type="entry name" value="POLY(3-HYDROXYALKANOATE) POLYMERASE SUBUNIT PHAC"/>
    <property type="match status" value="1"/>
</dbReference>
<proteinExistence type="predicted"/>
<comment type="subcellular location">
    <subcellularLocation>
        <location evidence="1">Cytoplasm</location>
    </subcellularLocation>
</comment>
<keyword evidence="4 8" id="KW-0012">Acyltransferase</keyword>
<dbReference type="Pfam" id="PF07167">
    <property type="entry name" value="PhaC_N"/>
    <property type="match status" value="1"/>
</dbReference>
<evidence type="ECO:0000256" key="1">
    <source>
        <dbReference type="ARBA" id="ARBA00004496"/>
    </source>
</evidence>
<gene>
    <name evidence="8" type="ORF">FHS75_002544</name>
</gene>
<evidence type="ECO:0000256" key="5">
    <source>
        <dbReference type="SAM" id="MobiDB-lite"/>
    </source>
</evidence>
<keyword evidence="2" id="KW-0963">Cytoplasm</keyword>
<keyword evidence="3 8" id="KW-0808">Transferase</keyword>
<dbReference type="GO" id="GO:0005737">
    <property type="term" value="C:cytoplasm"/>
    <property type="evidence" value="ECO:0007669"/>
    <property type="project" value="UniProtKB-SubCell"/>
</dbReference>
<sequence>MADRPKQQPDEVIDAFTGLLKSQSDATRQMMEALLPGTEIPVPDTDDAAQWAEAGKKLQKLLIDFQSEQARKVGAAPTPYADPAKWFATYSSWYGQMPLSDPDTQKKLWEDGLALFETVLGQYGIGPRAEEKGGEAPELPRKDRRFSDPRWSENPFFAIVHQAYLMLSENIEQIAENLDGIEPARKRQMVFATRMLLDALSPSNFPLTNPVALERVRETKGESLVKGLENLLSDLTRGQLTHSDPRAFELGKDLAATPGKVVYETPLFQLIQYAPTTEKVLEAPLVIFPPWINRFYILDLVPRKSFVKWAVDQGLTVFMVSWKSADASMADLEWDDYIAAQIEAIDKVCERLKVPSAHTIGYCVAGTTLAATLAVLARKGEADKVRSATFFTAQVDFEHAGDLKNFVDDASIEVIGQLAQDGYVDGRYLAATFNLLRGNELLWNYVSKNYLMGEEPTAFDLLHWNGDVTNLPAKWHRRYLRDLYRDNRLVVPDSLKACGVPLDLRRIETPCYIQAGREDHIAPVESVWKLTRYLSGPWTFLLAGSGHIAGVVNPPAAGKYQYWVNDANPDSLDDFIAGATEYPGSWWPHWEAWLRDHDPAEVNARGKRKPGGRGDKVVEDAPGRYVKTR</sequence>
<comment type="caution">
    <text evidence="8">The sequence shown here is derived from an EMBL/GenBank/DDBJ whole genome shotgun (WGS) entry which is preliminary data.</text>
</comment>
<evidence type="ECO:0000256" key="4">
    <source>
        <dbReference type="ARBA" id="ARBA00023315"/>
    </source>
</evidence>
<reference evidence="8 9" key="1">
    <citation type="submission" date="2020-07" db="EMBL/GenBank/DDBJ databases">
        <title>Genomic Encyclopedia of Type Strains, Phase IV (KMG-IV): sequencing the most valuable type-strain genomes for metagenomic binning, comparative biology and taxonomic classification.</title>
        <authorList>
            <person name="Goeker M."/>
        </authorList>
    </citation>
    <scope>NUCLEOTIDE SEQUENCE [LARGE SCALE GENOMIC DNA]</scope>
    <source>
        <strain evidence="8 9">DSM 29043</strain>
    </source>
</reference>
<feature type="region of interest" description="Disordered" evidence="5">
    <location>
        <begin position="602"/>
        <end position="629"/>
    </location>
</feature>
<dbReference type="InterPro" id="IPR000073">
    <property type="entry name" value="AB_hydrolase_1"/>
</dbReference>
<dbReference type="InterPro" id="IPR051321">
    <property type="entry name" value="PHA/PHB_synthase"/>
</dbReference>
<dbReference type="EMBL" id="JACBZF010000004">
    <property type="protein sequence ID" value="NYH96212.1"/>
    <property type="molecule type" value="Genomic_DNA"/>
</dbReference>
<dbReference type="Proteomes" id="UP000522081">
    <property type="component" value="Unassembled WGS sequence"/>
</dbReference>
<feature type="compositionally biased region" description="Basic and acidic residues" evidence="5">
    <location>
        <begin position="612"/>
        <end position="622"/>
    </location>
</feature>
<dbReference type="Pfam" id="PF00561">
    <property type="entry name" value="Abhydrolase_1"/>
    <property type="match status" value="1"/>
</dbReference>
<organism evidence="8 9">
    <name type="scientific">Novosphingobium marinum</name>
    <dbReference type="NCBI Taxonomy" id="1514948"/>
    <lineage>
        <taxon>Bacteria</taxon>
        <taxon>Pseudomonadati</taxon>
        <taxon>Pseudomonadota</taxon>
        <taxon>Alphaproteobacteria</taxon>
        <taxon>Sphingomonadales</taxon>
        <taxon>Sphingomonadaceae</taxon>
        <taxon>Novosphingobium</taxon>
    </lineage>
</organism>
<keyword evidence="9" id="KW-1185">Reference proteome</keyword>
<dbReference type="NCBIfam" id="TIGR01838">
    <property type="entry name" value="PHA_synth_I"/>
    <property type="match status" value="1"/>
</dbReference>
<dbReference type="InterPro" id="IPR029058">
    <property type="entry name" value="AB_hydrolase_fold"/>
</dbReference>
<accession>A0A7Y9XX67</accession>
<feature type="compositionally biased region" description="Basic and acidic residues" evidence="5">
    <location>
        <begin position="128"/>
        <end position="147"/>
    </location>
</feature>
<feature type="domain" description="Poly-beta-hydroxybutyrate polymerase N-terminal" evidence="7">
    <location>
        <begin position="142"/>
        <end position="310"/>
    </location>
</feature>
<evidence type="ECO:0000256" key="3">
    <source>
        <dbReference type="ARBA" id="ARBA00022679"/>
    </source>
</evidence>
<feature type="domain" description="AB hydrolase-1" evidence="6">
    <location>
        <begin position="312"/>
        <end position="553"/>
    </location>
</feature>
<dbReference type="SUPFAM" id="SSF53474">
    <property type="entry name" value="alpha/beta-Hydrolases"/>
    <property type="match status" value="1"/>
</dbReference>
<dbReference type="GO" id="GO:0016746">
    <property type="term" value="F:acyltransferase activity"/>
    <property type="evidence" value="ECO:0007669"/>
    <property type="project" value="UniProtKB-KW"/>
</dbReference>
<evidence type="ECO:0000313" key="8">
    <source>
        <dbReference type="EMBL" id="NYH96212.1"/>
    </source>
</evidence>
<protein>
    <submittedName>
        <fullName evidence="8">Polyhydroxyalkanoate synthase</fullName>
        <ecNumber evidence="8">2.3.1.-</ecNumber>
    </submittedName>
</protein>
<evidence type="ECO:0000259" key="6">
    <source>
        <dbReference type="Pfam" id="PF00561"/>
    </source>
</evidence>
<name>A0A7Y9XX67_9SPHN</name>
<dbReference type="AlphaFoldDB" id="A0A7Y9XX67"/>